<gene>
    <name evidence="2" type="ORF">NLJ89_g10759</name>
</gene>
<feature type="chain" id="PRO_5040766028" evidence="1">
    <location>
        <begin position="25"/>
        <end position="105"/>
    </location>
</feature>
<accession>A0A9W8JQ41</accession>
<evidence type="ECO:0000313" key="3">
    <source>
        <dbReference type="Proteomes" id="UP001148786"/>
    </source>
</evidence>
<keyword evidence="3" id="KW-1185">Reference proteome</keyword>
<dbReference type="AlphaFoldDB" id="A0A9W8JQ41"/>
<reference evidence="2" key="1">
    <citation type="submission" date="2022-07" db="EMBL/GenBank/DDBJ databases">
        <title>Genome Sequence of Agrocybe chaxingu.</title>
        <authorList>
            <person name="Buettner E."/>
        </authorList>
    </citation>
    <scope>NUCLEOTIDE SEQUENCE</scope>
    <source>
        <strain evidence="2">MP-N11</strain>
    </source>
</reference>
<evidence type="ECO:0000313" key="2">
    <source>
        <dbReference type="EMBL" id="KAJ3494666.1"/>
    </source>
</evidence>
<comment type="caution">
    <text evidence="2">The sequence shown here is derived from an EMBL/GenBank/DDBJ whole genome shotgun (WGS) entry which is preliminary data.</text>
</comment>
<proteinExistence type="predicted"/>
<organism evidence="2 3">
    <name type="scientific">Agrocybe chaxingu</name>
    <dbReference type="NCBI Taxonomy" id="84603"/>
    <lineage>
        <taxon>Eukaryota</taxon>
        <taxon>Fungi</taxon>
        <taxon>Dikarya</taxon>
        <taxon>Basidiomycota</taxon>
        <taxon>Agaricomycotina</taxon>
        <taxon>Agaricomycetes</taxon>
        <taxon>Agaricomycetidae</taxon>
        <taxon>Agaricales</taxon>
        <taxon>Agaricineae</taxon>
        <taxon>Strophariaceae</taxon>
        <taxon>Agrocybe</taxon>
    </lineage>
</organism>
<feature type="signal peptide" evidence="1">
    <location>
        <begin position="1"/>
        <end position="24"/>
    </location>
</feature>
<keyword evidence="1" id="KW-0732">Signal</keyword>
<dbReference type="OrthoDB" id="3348811at2759"/>
<dbReference type="EMBL" id="JANKHO010002105">
    <property type="protein sequence ID" value="KAJ3494666.1"/>
    <property type="molecule type" value="Genomic_DNA"/>
</dbReference>
<sequence>MLARTSLVTLFALLTVFLTGQVAAAPVPMPLKVAMRELEERTSEPLKTIPVYKRQIPVEQAVTAPDGVVRVFGTREEEIARRQIPAEQAVTAPNGVVRPFGTREE</sequence>
<name>A0A9W8JQ41_9AGAR</name>
<dbReference type="Proteomes" id="UP001148786">
    <property type="component" value="Unassembled WGS sequence"/>
</dbReference>
<protein>
    <submittedName>
        <fullName evidence="2">Uncharacterized protein</fullName>
    </submittedName>
</protein>
<evidence type="ECO:0000256" key="1">
    <source>
        <dbReference type="SAM" id="SignalP"/>
    </source>
</evidence>